<reference evidence="2" key="2">
    <citation type="submission" date="2025-09" db="UniProtKB">
        <authorList>
            <consortium name="Ensembl"/>
        </authorList>
    </citation>
    <scope>IDENTIFICATION</scope>
</reference>
<dbReference type="Ensembl" id="ENSPANT00000078087.1">
    <property type="protein sequence ID" value="ENSPANP00000057288.1"/>
    <property type="gene ID" value="ENSPANG00000037470.1"/>
</dbReference>
<feature type="compositionally biased region" description="Basic residues" evidence="1">
    <location>
        <begin position="1"/>
        <end position="12"/>
    </location>
</feature>
<organism evidence="2 3">
    <name type="scientific">Papio anubis</name>
    <name type="common">Olive baboon</name>
    <dbReference type="NCBI Taxonomy" id="9555"/>
    <lineage>
        <taxon>Eukaryota</taxon>
        <taxon>Metazoa</taxon>
        <taxon>Chordata</taxon>
        <taxon>Craniata</taxon>
        <taxon>Vertebrata</taxon>
        <taxon>Euteleostomi</taxon>
        <taxon>Mammalia</taxon>
        <taxon>Eutheria</taxon>
        <taxon>Euarchontoglires</taxon>
        <taxon>Primates</taxon>
        <taxon>Haplorrhini</taxon>
        <taxon>Catarrhini</taxon>
        <taxon>Cercopithecidae</taxon>
        <taxon>Cercopithecinae</taxon>
        <taxon>Papio</taxon>
    </lineage>
</organism>
<feature type="region of interest" description="Disordered" evidence="1">
    <location>
        <begin position="1"/>
        <end position="37"/>
    </location>
</feature>
<evidence type="ECO:0000256" key="1">
    <source>
        <dbReference type="SAM" id="MobiDB-lite"/>
    </source>
</evidence>
<dbReference type="PANTHER" id="PTHR46254">
    <property type="entry name" value="PROTEIN GVQW1-RELATED"/>
    <property type="match status" value="1"/>
</dbReference>
<evidence type="ECO:0000313" key="3">
    <source>
        <dbReference type="Proteomes" id="UP000028761"/>
    </source>
</evidence>
<keyword evidence="3" id="KW-1185">Reference proteome</keyword>
<accession>A0A8I5N8T7</accession>
<protein>
    <submittedName>
        <fullName evidence="2">Uncharacterized protein</fullName>
    </submittedName>
</protein>
<sequence length="150" mass="16526">MKAQKKRKKTRNRASVANGGEKASEKPAPEEVPVSAEAQVQAVGPGIGLVRGATAAWSQEAETHPDTNEVSLRCQPGVRWCDLGSLQPPPARFKRFSCLNLPRSWTECVPHDPAYLCIFSSDGISPCWPGWSQSLDHVIWSPWLPKVLRL</sequence>
<dbReference type="PANTHER" id="PTHR46254:SF6">
    <property type="entry name" value="HIGH MOBILITY GROUP AT-HOOK 2"/>
    <property type="match status" value="1"/>
</dbReference>
<reference evidence="2" key="1">
    <citation type="submission" date="2025-08" db="UniProtKB">
        <authorList>
            <consortium name="Ensembl"/>
        </authorList>
    </citation>
    <scope>IDENTIFICATION</scope>
</reference>
<dbReference type="AlphaFoldDB" id="A0A8I5N8T7"/>
<dbReference type="Proteomes" id="UP000028761">
    <property type="component" value="Unplaced"/>
</dbReference>
<dbReference type="GeneTree" id="ENSGT01050000248305"/>
<evidence type="ECO:0000313" key="2">
    <source>
        <dbReference type="Ensembl" id="ENSPANP00000057288.1"/>
    </source>
</evidence>
<name>A0A8I5N8T7_PAPAN</name>
<proteinExistence type="predicted"/>